<dbReference type="InterPro" id="IPR007275">
    <property type="entry name" value="YTH_domain"/>
</dbReference>
<dbReference type="Proteomes" id="UP000036987">
    <property type="component" value="Unassembled WGS sequence"/>
</dbReference>
<accession>A0A0K9Q4P5</accession>
<proteinExistence type="inferred from homology"/>
<protein>
    <recommendedName>
        <fullName evidence="1">YTH domain-containing family protein</fullName>
    </recommendedName>
</protein>
<comment type="function">
    <text evidence="1">Specifically recognizes and binds N6-methyladenosine (m6A)-containing RNAs, and regulates mRNA stability. M6A is a modification present at internal sites of mRNAs and some non-coding RNAs and plays a role in mRNA stability and processing.</text>
</comment>
<feature type="region of interest" description="Disordered" evidence="2">
    <location>
        <begin position="168"/>
        <end position="190"/>
    </location>
</feature>
<reference evidence="5" key="1">
    <citation type="journal article" date="2016" name="Nature">
        <title>The genome of the seagrass Zostera marina reveals angiosperm adaptation to the sea.</title>
        <authorList>
            <person name="Olsen J.L."/>
            <person name="Rouze P."/>
            <person name="Verhelst B."/>
            <person name="Lin Y.-C."/>
            <person name="Bayer T."/>
            <person name="Collen J."/>
            <person name="Dattolo E."/>
            <person name="De Paoli E."/>
            <person name="Dittami S."/>
            <person name="Maumus F."/>
            <person name="Michel G."/>
            <person name="Kersting A."/>
            <person name="Lauritano C."/>
            <person name="Lohaus R."/>
            <person name="Toepel M."/>
            <person name="Tonon T."/>
            <person name="Vanneste K."/>
            <person name="Amirebrahimi M."/>
            <person name="Brakel J."/>
            <person name="Bostroem C."/>
            <person name="Chovatia M."/>
            <person name="Grimwood J."/>
            <person name="Jenkins J.W."/>
            <person name="Jueterbock A."/>
            <person name="Mraz A."/>
            <person name="Stam W.T."/>
            <person name="Tice H."/>
            <person name="Bornberg-Bauer E."/>
            <person name="Green P.J."/>
            <person name="Pearson G.A."/>
            <person name="Procaccini G."/>
            <person name="Duarte C.M."/>
            <person name="Schmutz J."/>
            <person name="Reusch T.B.H."/>
            <person name="Van de Peer Y."/>
        </authorList>
    </citation>
    <scope>NUCLEOTIDE SEQUENCE [LARGE SCALE GENOMIC DNA]</scope>
    <source>
        <strain evidence="5">cv. Finnish</strain>
    </source>
</reference>
<evidence type="ECO:0000313" key="5">
    <source>
        <dbReference type="Proteomes" id="UP000036987"/>
    </source>
</evidence>
<evidence type="ECO:0000256" key="1">
    <source>
        <dbReference type="RuleBase" id="RU369095"/>
    </source>
</evidence>
<feature type="compositionally biased region" description="Basic and acidic residues" evidence="2">
    <location>
        <begin position="168"/>
        <end position="189"/>
    </location>
</feature>
<name>A0A0K9Q4P5_ZOSMR</name>
<dbReference type="OMA" id="QDFQTEY"/>
<sequence>MTQEGVFCSGPNEHDMVPGKVSPSDSTTSTSSSMNSKSTVKVGATNTAERKEPVAYYPLSSTAYTYPYSGFDGMYSKWNDTAYFVPQEGFSMHYPQTLQQKLSAQHVSEAMGYHLMGRSSFFYNQGQAPQFPRDLPVNFRSTSHRADNTRMMVHEKYNRRRHPGEFHEIIHGPRADGRKDSSNTSDEKSSSSILNYDFQYNFSDFQIKYEHAKFFMIKSYNEDDVHKSIKYNVWASTSSGNKKLNDAFRVVENIFKESSIKCPIFLFFSVNTSGKFLGIAEMVGQVDFKKSMDFWQEERWSGFFPLQWHIVKDVPNINFKNITLPNNDNRLVYYSRDTQEIPLLQGLEMLKIFKHYNADMSILEDFDFYDIREKSLCAKRTCIPSLVRSEVDKRRTFEDLDSLDEAMKEMQLSAMSAANPHLI</sequence>
<dbReference type="Gene3D" id="3.10.590.10">
    <property type="entry name" value="ph1033 like domains"/>
    <property type="match status" value="1"/>
</dbReference>
<feature type="domain" description="YTH" evidence="3">
    <location>
        <begin position="212"/>
        <end position="353"/>
    </location>
</feature>
<dbReference type="GO" id="GO:0003729">
    <property type="term" value="F:mRNA binding"/>
    <property type="evidence" value="ECO:0000318"/>
    <property type="project" value="GO_Central"/>
</dbReference>
<dbReference type="STRING" id="29655.A0A0K9Q4P5"/>
<dbReference type="AlphaFoldDB" id="A0A0K9Q4P5"/>
<dbReference type="EMBL" id="LFYR01000069">
    <property type="protein sequence ID" value="KMZ76246.1"/>
    <property type="molecule type" value="Genomic_DNA"/>
</dbReference>
<feature type="region of interest" description="Disordered" evidence="2">
    <location>
        <begin position="1"/>
        <end position="45"/>
    </location>
</feature>
<evidence type="ECO:0000256" key="2">
    <source>
        <dbReference type="SAM" id="MobiDB-lite"/>
    </source>
</evidence>
<dbReference type="Pfam" id="PF04146">
    <property type="entry name" value="YTH"/>
    <property type="match status" value="1"/>
</dbReference>
<dbReference type="PANTHER" id="PTHR12357">
    <property type="entry name" value="YTH YT521-B HOMOLOGY DOMAIN-CONTAINING"/>
    <property type="match status" value="1"/>
</dbReference>
<feature type="compositionally biased region" description="Low complexity" evidence="2">
    <location>
        <begin position="22"/>
        <end position="39"/>
    </location>
</feature>
<dbReference type="GO" id="GO:0005737">
    <property type="term" value="C:cytoplasm"/>
    <property type="evidence" value="ECO:0000318"/>
    <property type="project" value="GO_Central"/>
</dbReference>
<keyword evidence="1" id="KW-0694">RNA-binding</keyword>
<keyword evidence="5" id="KW-1185">Reference proteome</keyword>
<evidence type="ECO:0000313" key="4">
    <source>
        <dbReference type="EMBL" id="KMZ76246.1"/>
    </source>
</evidence>
<dbReference type="GO" id="GO:0061157">
    <property type="term" value="P:mRNA destabilization"/>
    <property type="evidence" value="ECO:0000318"/>
    <property type="project" value="GO_Central"/>
</dbReference>
<comment type="similarity">
    <text evidence="1">Belongs to the YTHDF family.</text>
</comment>
<dbReference type="OrthoDB" id="306690at2759"/>
<dbReference type="PANTHER" id="PTHR12357:SF95">
    <property type="entry name" value="YTH DOMAIN-CONTAINING FAMILY PROTEIN"/>
    <property type="match status" value="1"/>
</dbReference>
<organism evidence="4 5">
    <name type="scientific">Zostera marina</name>
    <name type="common">Eelgrass</name>
    <dbReference type="NCBI Taxonomy" id="29655"/>
    <lineage>
        <taxon>Eukaryota</taxon>
        <taxon>Viridiplantae</taxon>
        <taxon>Streptophyta</taxon>
        <taxon>Embryophyta</taxon>
        <taxon>Tracheophyta</taxon>
        <taxon>Spermatophyta</taxon>
        <taxon>Magnoliopsida</taxon>
        <taxon>Liliopsida</taxon>
        <taxon>Zosteraceae</taxon>
        <taxon>Zostera</taxon>
    </lineage>
</organism>
<dbReference type="PROSITE" id="PS50882">
    <property type="entry name" value="YTH"/>
    <property type="match status" value="1"/>
</dbReference>
<dbReference type="CDD" id="cd21134">
    <property type="entry name" value="YTH"/>
    <property type="match status" value="1"/>
</dbReference>
<gene>
    <name evidence="4" type="ORF">ZOSMA_105G00770</name>
</gene>
<dbReference type="GO" id="GO:1990247">
    <property type="term" value="F:N6-methyladenosine-containing RNA reader activity"/>
    <property type="evidence" value="ECO:0007669"/>
    <property type="project" value="UniProtKB-UniRule"/>
</dbReference>
<comment type="caution">
    <text evidence="4">The sequence shown here is derived from an EMBL/GenBank/DDBJ whole genome shotgun (WGS) entry which is preliminary data.</text>
</comment>
<evidence type="ECO:0000259" key="3">
    <source>
        <dbReference type="PROSITE" id="PS50882"/>
    </source>
</evidence>
<dbReference type="InterPro" id="IPR045168">
    <property type="entry name" value="YTH_prot"/>
</dbReference>